<organism evidence="6 7">
    <name type="scientific">Virgibacillus phasianinus</name>
    <dbReference type="NCBI Taxonomy" id="2017483"/>
    <lineage>
        <taxon>Bacteria</taxon>
        <taxon>Bacillati</taxon>
        <taxon>Bacillota</taxon>
        <taxon>Bacilli</taxon>
        <taxon>Bacillales</taxon>
        <taxon>Bacillaceae</taxon>
        <taxon>Virgibacillus</taxon>
    </lineage>
</organism>
<name>A0A220U7N9_9BACI</name>
<evidence type="ECO:0000256" key="1">
    <source>
        <dbReference type="ARBA" id="ARBA00001946"/>
    </source>
</evidence>
<gene>
    <name evidence="6" type="ORF">CFK37_17750</name>
</gene>
<reference evidence="6 7" key="1">
    <citation type="submission" date="2017-07" db="EMBL/GenBank/DDBJ databases">
        <title>Virgibacillus sp. LM2416.</title>
        <authorList>
            <person name="Tak E.J."/>
            <person name="Bae J.-W."/>
        </authorList>
    </citation>
    <scope>NUCLEOTIDE SEQUENCE [LARGE SCALE GENOMIC DNA]</scope>
    <source>
        <strain evidence="6 7">LM2416</strain>
    </source>
</reference>
<evidence type="ECO:0000256" key="4">
    <source>
        <dbReference type="ARBA" id="ARBA00022842"/>
    </source>
</evidence>
<keyword evidence="5" id="KW-0119">Carbohydrate metabolism</keyword>
<dbReference type="GO" id="GO:0019213">
    <property type="term" value="F:deacetylase activity"/>
    <property type="evidence" value="ECO:0007669"/>
    <property type="project" value="TreeGrafter"/>
</dbReference>
<dbReference type="GO" id="GO:0016787">
    <property type="term" value="F:hydrolase activity"/>
    <property type="evidence" value="ECO:0007669"/>
    <property type="project" value="UniProtKB-KW"/>
</dbReference>
<proteinExistence type="predicted"/>
<keyword evidence="3" id="KW-0378">Hydrolase</keyword>
<keyword evidence="4" id="KW-0460">Magnesium</keyword>
<dbReference type="EMBL" id="CP022315">
    <property type="protein sequence ID" value="ASK63871.1"/>
    <property type="molecule type" value="Genomic_DNA"/>
</dbReference>
<dbReference type="RefSeq" id="WP_089063130.1">
    <property type="nucleotide sequence ID" value="NZ_CP022315.1"/>
</dbReference>
<keyword evidence="2" id="KW-0479">Metal-binding</keyword>
<dbReference type="PANTHER" id="PTHR31609">
    <property type="entry name" value="YDJC DEACETYLASE FAMILY MEMBER"/>
    <property type="match status" value="1"/>
</dbReference>
<dbReference type="AlphaFoldDB" id="A0A220U7N9"/>
<evidence type="ECO:0000313" key="7">
    <source>
        <dbReference type="Proteomes" id="UP000198312"/>
    </source>
</evidence>
<protein>
    <submittedName>
        <fullName evidence="6">Carbohydrate deacetylase</fullName>
    </submittedName>
</protein>
<dbReference type="Gene3D" id="3.20.20.370">
    <property type="entry name" value="Glycoside hydrolase/deacetylase"/>
    <property type="match status" value="1"/>
</dbReference>
<dbReference type="InterPro" id="IPR006879">
    <property type="entry name" value="YdjC-like"/>
</dbReference>
<keyword evidence="7" id="KW-1185">Reference proteome</keyword>
<accession>A0A220U7N9</accession>
<dbReference type="InterPro" id="IPR011330">
    <property type="entry name" value="Glyco_hydro/deAcase_b/a-brl"/>
</dbReference>
<dbReference type="GO" id="GO:0005975">
    <property type="term" value="P:carbohydrate metabolic process"/>
    <property type="evidence" value="ECO:0007669"/>
    <property type="project" value="InterPro"/>
</dbReference>
<evidence type="ECO:0000313" key="6">
    <source>
        <dbReference type="EMBL" id="ASK63871.1"/>
    </source>
</evidence>
<dbReference type="KEGG" id="vil:CFK37_17750"/>
<evidence type="ECO:0000256" key="5">
    <source>
        <dbReference type="ARBA" id="ARBA00023277"/>
    </source>
</evidence>
<comment type="cofactor">
    <cofactor evidence="1">
        <name>Mg(2+)</name>
        <dbReference type="ChEBI" id="CHEBI:18420"/>
    </cofactor>
</comment>
<dbReference type="PANTHER" id="PTHR31609:SF1">
    <property type="entry name" value="CARBOHYDRATE DEACETYLASE"/>
    <property type="match status" value="1"/>
</dbReference>
<evidence type="ECO:0000256" key="3">
    <source>
        <dbReference type="ARBA" id="ARBA00022801"/>
    </source>
</evidence>
<dbReference type="Pfam" id="PF04794">
    <property type="entry name" value="YdjC"/>
    <property type="match status" value="1"/>
</dbReference>
<dbReference type="SUPFAM" id="SSF88713">
    <property type="entry name" value="Glycoside hydrolase/deacetylase"/>
    <property type="match status" value="1"/>
</dbReference>
<dbReference type="Proteomes" id="UP000198312">
    <property type="component" value="Chromosome"/>
</dbReference>
<sequence>MKKFSSKIIVNADDFGLSPGVTAGILYAHHHDILTSTTAMVNTEFSRESLEDVKRYPRLGVGLHFVLDAGQPISSSVRSLTNHTGNFLKGKTLIEHAKKVDIKEELKAQLDLLYMRDIDVTHIDSHHHMHLHIPCAMEAVIEIAQIYDLPVRSFTETRLPGELISTDFLHYDFYGNESVTPEYLMNILSELQPGITEIMCHPAFMDPWLTKKSSYNYTRTKELEILVNNKIKNWIKKHSIDLIHYGGIANEH</sequence>
<dbReference type="OrthoDB" id="9774177at2"/>
<dbReference type="GO" id="GO:0046872">
    <property type="term" value="F:metal ion binding"/>
    <property type="evidence" value="ECO:0007669"/>
    <property type="project" value="UniProtKB-KW"/>
</dbReference>
<evidence type="ECO:0000256" key="2">
    <source>
        <dbReference type="ARBA" id="ARBA00022723"/>
    </source>
</evidence>